<organism evidence="2">
    <name type="scientific">Opuntia streptacantha</name>
    <name type="common">Prickly pear cactus</name>
    <name type="synonym">Opuntia cardona</name>
    <dbReference type="NCBI Taxonomy" id="393608"/>
    <lineage>
        <taxon>Eukaryota</taxon>
        <taxon>Viridiplantae</taxon>
        <taxon>Streptophyta</taxon>
        <taxon>Embryophyta</taxon>
        <taxon>Tracheophyta</taxon>
        <taxon>Spermatophyta</taxon>
        <taxon>Magnoliopsida</taxon>
        <taxon>eudicotyledons</taxon>
        <taxon>Gunneridae</taxon>
        <taxon>Pentapetalae</taxon>
        <taxon>Caryophyllales</taxon>
        <taxon>Cactineae</taxon>
        <taxon>Cactaceae</taxon>
        <taxon>Opuntioideae</taxon>
        <taxon>Opuntia</taxon>
    </lineage>
</organism>
<evidence type="ECO:0000256" key="1">
    <source>
        <dbReference type="SAM" id="MobiDB-lite"/>
    </source>
</evidence>
<reference evidence="2" key="1">
    <citation type="journal article" date="2013" name="J. Plant Res.">
        <title>Effect of fungi and light on seed germination of three Opuntia species from semiarid lands of central Mexico.</title>
        <authorList>
            <person name="Delgado-Sanchez P."/>
            <person name="Jimenez-Bremont J.F."/>
            <person name="Guerrero-Gonzalez Mde L."/>
            <person name="Flores J."/>
        </authorList>
    </citation>
    <scope>NUCLEOTIDE SEQUENCE</scope>
    <source>
        <tissue evidence="2">Cladode</tissue>
    </source>
</reference>
<feature type="compositionally biased region" description="Basic and acidic residues" evidence="1">
    <location>
        <begin position="87"/>
        <end position="101"/>
    </location>
</feature>
<feature type="compositionally biased region" description="Basic and acidic residues" evidence="1">
    <location>
        <begin position="68"/>
        <end position="79"/>
    </location>
</feature>
<name>A0A7C8Z5S3_OPUST</name>
<feature type="region of interest" description="Disordered" evidence="1">
    <location>
        <begin position="52"/>
        <end position="101"/>
    </location>
</feature>
<reference evidence="2" key="2">
    <citation type="submission" date="2020-07" db="EMBL/GenBank/DDBJ databases">
        <authorList>
            <person name="Vera ALvarez R."/>
            <person name="Arias-Moreno D.M."/>
            <person name="Jimenez-Jacinto V."/>
            <person name="Jimenez-Bremont J.F."/>
            <person name="Swaminathan K."/>
            <person name="Moose S.P."/>
            <person name="Guerrero-Gonzalez M.L."/>
            <person name="Marino-Ramirez L."/>
            <person name="Landsman D."/>
            <person name="Rodriguez-Kessler M."/>
            <person name="Delgado-Sanchez P."/>
        </authorList>
    </citation>
    <scope>NUCLEOTIDE SEQUENCE</scope>
    <source>
        <tissue evidence="2">Cladode</tissue>
    </source>
</reference>
<dbReference type="EMBL" id="GISG01093650">
    <property type="protein sequence ID" value="MBA4635132.1"/>
    <property type="molecule type" value="Transcribed_RNA"/>
</dbReference>
<feature type="compositionally biased region" description="Basic residues" evidence="1">
    <location>
        <begin position="21"/>
        <end position="33"/>
    </location>
</feature>
<feature type="region of interest" description="Disordered" evidence="1">
    <location>
        <begin position="1"/>
        <end position="33"/>
    </location>
</feature>
<proteinExistence type="predicted"/>
<evidence type="ECO:0000313" key="2">
    <source>
        <dbReference type="EMBL" id="MBA4635132.1"/>
    </source>
</evidence>
<accession>A0A7C8Z5S3</accession>
<protein>
    <submittedName>
        <fullName evidence="2">Uncharacterized protein</fullName>
    </submittedName>
</protein>
<sequence length="101" mass="11712">MVRWLSVAEMKRPVGGLSQPKQRRQRELKRRKRTVRGQWWLVRQVTAAVGSGASASSRWLAAGQRRPNRGDGREEEQRKGSWTGLAGREKEREQRELKGFE</sequence>
<dbReference type="AlphaFoldDB" id="A0A7C8Z5S3"/>